<dbReference type="EMBL" id="ARXR01000039">
    <property type="protein sequence ID" value="MBF5054350.1"/>
    <property type="molecule type" value="Genomic_DNA"/>
</dbReference>
<evidence type="ECO:0000256" key="1">
    <source>
        <dbReference type="ARBA" id="ARBA00022555"/>
    </source>
</evidence>
<feature type="domain" description="RNA methyltransferase SpoU/TrmH type C-terminal" evidence="9">
    <location>
        <begin position="164"/>
        <end position="215"/>
    </location>
</feature>
<dbReference type="InterPro" id="IPR022724">
    <property type="entry name" value="rRNA_MeTrfase_SpoU_C"/>
</dbReference>
<evidence type="ECO:0000256" key="7">
    <source>
        <dbReference type="HAMAP-Rule" id="MF_02060"/>
    </source>
</evidence>
<dbReference type="Gene3D" id="3.40.1280.10">
    <property type="match status" value="1"/>
</dbReference>
<dbReference type="InterPro" id="IPR029028">
    <property type="entry name" value="Alpha/beta_knot_MTases"/>
</dbReference>
<keyword evidence="4 7" id="KW-0949">S-adenosyl-L-methionine</keyword>
<evidence type="ECO:0000256" key="3">
    <source>
        <dbReference type="ARBA" id="ARBA00022679"/>
    </source>
</evidence>
<dbReference type="InterPro" id="IPR001537">
    <property type="entry name" value="SpoU_MeTrfase"/>
</dbReference>
<evidence type="ECO:0000256" key="6">
    <source>
        <dbReference type="ARBA" id="ARBA00022884"/>
    </source>
</evidence>
<comment type="similarity">
    <text evidence="7">Belongs to the class IV-like SAM-binding methyltransferase superfamily. RNA methyltransferase TrmH family.</text>
</comment>
<dbReference type="InterPro" id="IPR033671">
    <property type="entry name" value="TrmH"/>
</dbReference>
<reference evidence="10 11" key="1">
    <citation type="submission" date="2012-09" db="EMBL/GenBank/DDBJ databases">
        <title>Genome Sequence of alkane-degrading Bacterium Alcanivorax venustensis ISO4.</title>
        <authorList>
            <person name="Lai Q."/>
            <person name="Shao Z."/>
        </authorList>
    </citation>
    <scope>NUCLEOTIDE SEQUENCE [LARGE SCALE GENOMIC DNA]</scope>
    <source>
        <strain evidence="10 11">ISO4</strain>
    </source>
</reference>
<keyword evidence="1 7" id="KW-0820">tRNA-binding</keyword>
<dbReference type="GO" id="GO:0032259">
    <property type="term" value="P:methylation"/>
    <property type="evidence" value="ECO:0007669"/>
    <property type="project" value="UniProtKB-KW"/>
</dbReference>
<dbReference type="InterPro" id="IPR029026">
    <property type="entry name" value="tRNA_m1G_MTases_N"/>
</dbReference>
<keyword evidence="3 7" id="KW-0808">Transferase</keyword>
<feature type="domain" description="tRNA/rRNA methyltransferase SpoU type" evidence="8">
    <location>
        <begin position="20"/>
        <end position="158"/>
    </location>
</feature>
<keyword evidence="5 7" id="KW-0819">tRNA processing</keyword>
<evidence type="ECO:0000256" key="4">
    <source>
        <dbReference type="ARBA" id="ARBA00022691"/>
    </source>
</evidence>
<dbReference type="NCBIfam" id="NF008295">
    <property type="entry name" value="PRK11081.1"/>
    <property type="match status" value="1"/>
</dbReference>
<dbReference type="HAMAP" id="MF_02060">
    <property type="entry name" value="tRNA_methyltr_TrmH"/>
    <property type="match status" value="1"/>
</dbReference>
<comment type="caution">
    <text evidence="7">Lacks conserved residue(s) required for the propagation of feature annotation.</text>
</comment>
<dbReference type="Pfam" id="PF00588">
    <property type="entry name" value="SpoU_methylase"/>
    <property type="match status" value="1"/>
</dbReference>
<keyword evidence="11" id="KW-1185">Reference proteome</keyword>
<dbReference type="GO" id="GO:0008168">
    <property type="term" value="F:methyltransferase activity"/>
    <property type="evidence" value="ECO:0007669"/>
    <property type="project" value="UniProtKB-KW"/>
</dbReference>
<evidence type="ECO:0000259" key="9">
    <source>
        <dbReference type="Pfam" id="PF12105"/>
    </source>
</evidence>
<evidence type="ECO:0000256" key="5">
    <source>
        <dbReference type="ARBA" id="ARBA00022694"/>
    </source>
</evidence>
<dbReference type="Proteomes" id="UP000644441">
    <property type="component" value="Unassembled WGS sequence"/>
</dbReference>
<keyword evidence="2 7" id="KW-0489">Methyltransferase</keyword>
<dbReference type="EC" id="2.1.1.34" evidence="7"/>
<dbReference type="SUPFAM" id="SSF75217">
    <property type="entry name" value="alpha/beta knot"/>
    <property type="match status" value="1"/>
</dbReference>
<evidence type="ECO:0000313" key="11">
    <source>
        <dbReference type="Proteomes" id="UP000644441"/>
    </source>
</evidence>
<name>A0ABS0AJM7_9GAMM</name>
<keyword evidence="6 7" id="KW-0694">RNA-binding</keyword>
<accession>A0ABS0AJM7</accession>
<feature type="binding site" evidence="7">
    <location>
        <position position="139"/>
    </location>
    <ligand>
        <name>S-adenosyl-L-methionine</name>
        <dbReference type="ChEBI" id="CHEBI:59789"/>
    </ligand>
</feature>
<protein>
    <recommendedName>
        <fullName evidence="7">tRNA (guanosine(18)-2'-O)-methyltransferase</fullName>
        <ecNumber evidence="7">2.1.1.34</ecNumber>
    </recommendedName>
    <alternativeName>
        <fullName evidence="7">tRNA [Gm18] methyltransferase</fullName>
    </alternativeName>
</protein>
<dbReference type="PANTHER" id="PTHR43453">
    <property type="entry name" value="RRNA METHYLASE-LIKE"/>
    <property type="match status" value="1"/>
</dbReference>
<dbReference type="Pfam" id="PF12105">
    <property type="entry name" value="SpoU_methylas_C"/>
    <property type="match status" value="1"/>
</dbReference>
<organism evidence="10 11">
    <name type="scientific">Alloalcanivorax venustensis ISO4</name>
    <dbReference type="NCBI Taxonomy" id="1177184"/>
    <lineage>
        <taxon>Bacteria</taxon>
        <taxon>Pseudomonadati</taxon>
        <taxon>Pseudomonadota</taxon>
        <taxon>Gammaproteobacteria</taxon>
        <taxon>Oceanospirillales</taxon>
        <taxon>Alcanivoracaceae</taxon>
        <taxon>Alloalcanivorax</taxon>
    </lineage>
</organism>
<evidence type="ECO:0000256" key="2">
    <source>
        <dbReference type="ARBA" id="ARBA00022603"/>
    </source>
</evidence>
<dbReference type="RefSeq" id="WP_194856734.1">
    <property type="nucleotide sequence ID" value="NZ_ARXR01000039.1"/>
</dbReference>
<sequence>MTPERHRRLCAALDRRQPDLSVILEGVHKPHNINAIVRTCDAVGVLDVHAVLPENRARVSASSAMGSQRWVYVHEHDSGPDAVAAARAQGQQVLAAHFSDSAVPYREVDFTRPTAVLFGTEKFGITERTVAAVDQHVIIPMMGMVSSFNVSVAAAIILSEACEQRRAAGLYQQRRLSEARYQHAFFRWAHPRLAAYCERYGVPYPALDDEGRIAEPRRFDFLLSEAVRRGEDA</sequence>
<dbReference type="PANTHER" id="PTHR43453:SF1">
    <property type="entry name" value="TRNA_RRNA METHYLTRANSFERASE SPOU TYPE DOMAIN-CONTAINING PROTEIN"/>
    <property type="match status" value="1"/>
</dbReference>
<proteinExistence type="inferred from homology"/>
<comment type="function">
    <text evidence="7">Catalyzes the 2'-O methylation of guanosine at position 18 in tRNA.</text>
</comment>
<comment type="catalytic activity">
    <reaction evidence="7">
        <text>guanosine(18) in tRNA + S-adenosyl-L-methionine = 2'-O-methylguanosine(18) in tRNA + S-adenosyl-L-homocysteine + H(+)</text>
        <dbReference type="Rhea" id="RHEA:20077"/>
        <dbReference type="Rhea" id="RHEA-COMP:10190"/>
        <dbReference type="Rhea" id="RHEA-COMP:10192"/>
        <dbReference type="ChEBI" id="CHEBI:15378"/>
        <dbReference type="ChEBI" id="CHEBI:57856"/>
        <dbReference type="ChEBI" id="CHEBI:59789"/>
        <dbReference type="ChEBI" id="CHEBI:74269"/>
        <dbReference type="ChEBI" id="CHEBI:74445"/>
        <dbReference type="EC" id="2.1.1.34"/>
    </reaction>
</comment>
<evidence type="ECO:0000313" key="10">
    <source>
        <dbReference type="EMBL" id="MBF5054350.1"/>
    </source>
</evidence>
<gene>
    <name evidence="7" type="primary">trmH</name>
    <name evidence="10" type="ORF">ISO4_02952</name>
</gene>
<dbReference type="CDD" id="cd18092">
    <property type="entry name" value="SpoU-like_TrmH"/>
    <property type="match status" value="1"/>
</dbReference>
<comment type="caution">
    <text evidence="10">The sequence shown here is derived from an EMBL/GenBank/DDBJ whole genome shotgun (WGS) entry which is preliminary data.</text>
</comment>
<evidence type="ECO:0000259" key="8">
    <source>
        <dbReference type="Pfam" id="PF00588"/>
    </source>
</evidence>